<evidence type="ECO:0000256" key="1">
    <source>
        <dbReference type="ARBA" id="ARBA00004167"/>
    </source>
</evidence>
<gene>
    <name evidence="4" type="ORF">U9M48_016893</name>
</gene>
<dbReference type="Proteomes" id="UP001341281">
    <property type="component" value="Chromosome 04"/>
</dbReference>
<feature type="domain" description="Wall-associated receptor kinase galacturonan-binding" evidence="3">
    <location>
        <begin position="153"/>
        <end position="211"/>
    </location>
</feature>
<dbReference type="GO" id="GO:0030247">
    <property type="term" value="F:polysaccharide binding"/>
    <property type="evidence" value="ECO:0007669"/>
    <property type="project" value="InterPro"/>
</dbReference>
<keyword evidence="5" id="KW-1185">Reference proteome</keyword>
<evidence type="ECO:0000313" key="5">
    <source>
        <dbReference type="Proteomes" id="UP001341281"/>
    </source>
</evidence>
<dbReference type="PANTHER" id="PTHR33491">
    <property type="entry name" value="OSJNBA0016N04.9 PROTEIN"/>
    <property type="match status" value="1"/>
</dbReference>
<dbReference type="InterPro" id="IPR025287">
    <property type="entry name" value="WAK_GUB"/>
</dbReference>
<dbReference type="GO" id="GO:0016020">
    <property type="term" value="C:membrane"/>
    <property type="evidence" value="ECO:0007669"/>
    <property type="project" value="UniProtKB-SubCell"/>
</dbReference>
<reference evidence="4 5" key="1">
    <citation type="submission" date="2024-02" db="EMBL/GenBank/DDBJ databases">
        <title>High-quality chromosome-scale genome assembly of Pensacola bahiagrass (Paspalum notatum Flugge var. saurae).</title>
        <authorList>
            <person name="Vega J.M."/>
            <person name="Podio M."/>
            <person name="Orjuela J."/>
            <person name="Siena L.A."/>
            <person name="Pessino S.C."/>
            <person name="Combes M.C."/>
            <person name="Mariac C."/>
            <person name="Albertini E."/>
            <person name="Pupilli F."/>
            <person name="Ortiz J.P.A."/>
            <person name="Leblanc O."/>
        </authorList>
    </citation>
    <scope>NUCLEOTIDE SEQUENCE [LARGE SCALE GENOMIC DNA]</scope>
    <source>
        <strain evidence="4">R1</strain>
        <tissue evidence="4">Leaf</tissue>
    </source>
</reference>
<accession>A0AAQ3T7M8</accession>
<dbReference type="AlphaFoldDB" id="A0AAQ3T7M8"/>
<organism evidence="4 5">
    <name type="scientific">Paspalum notatum var. saurae</name>
    <dbReference type="NCBI Taxonomy" id="547442"/>
    <lineage>
        <taxon>Eukaryota</taxon>
        <taxon>Viridiplantae</taxon>
        <taxon>Streptophyta</taxon>
        <taxon>Embryophyta</taxon>
        <taxon>Tracheophyta</taxon>
        <taxon>Spermatophyta</taxon>
        <taxon>Magnoliopsida</taxon>
        <taxon>Liliopsida</taxon>
        <taxon>Poales</taxon>
        <taxon>Poaceae</taxon>
        <taxon>PACMAD clade</taxon>
        <taxon>Panicoideae</taxon>
        <taxon>Andropogonodae</taxon>
        <taxon>Paspaleae</taxon>
        <taxon>Paspalinae</taxon>
        <taxon>Paspalum</taxon>
    </lineage>
</organism>
<dbReference type="EMBL" id="CP144748">
    <property type="protein sequence ID" value="WVZ67875.1"/>
    <property type="molecule type" value="Genomic_DNA"/>
</dbReference>
<name>A0AAQ3T7M8_PASNO</name>
<proteinExistence type="predicted"/>
<evidence type="ECO:0000313" key="4">
    <source>
        <dbReference type="EMBL" id="WVZ67875.1"/>
    </source>
</evidence>
<keyword evidence="2" id="KW-0732">Signal</keyword>
<comment type="subcellular location">
    <subcellularLocation>
        <location evidence="1">Membrane</location>
        <topology evidence="1">Single-pass membrane protein</topology>
    </subcellularLocation>
</comment>
<protein>
    <recommendedName>
        <fullName evidence="3">Wall-associated receptor kinase galacturonan-binding domain-containing protein</fullName>
    </recommendedName>
</protein>
<sequence length="213" mass="22471">MHNVTVPVTPSYAACARRHSGVHMPGSTKSGDGNDTASSVRLETIEQTLQELFLFPRPSCHRPLPPLSTPPQPSPTGSTKAASPQGAVCCPHWCLPDCRHIPIFHKDDGANLYSCSIVIGRGGADGNGSTAMAVQLSVVVVAPPAPLIGLDNCATTCVNASVPYPFDVSLGCFWPGLKLTCDTNHSTPRLLLGDGTIQVIKISLRNHTVRASQ</sequence>
<dbReference type="Pfam" id="PF13947">
    <property type="entry name" value="GUB_WAK_bind"/>
    <property type="match status" value="1"/>
</dbReference>
<evidence type="ECO:0000256" key="2">
    <source>
        <dbReference type="ARBA" id="ARBA00022729"/>
    </source>
</evidence>
<evidence type="ECO:0000259" key="3">
    <source>
        <dbReference type="Pfam" id="PF13947"/>
    </source>
</evidence>